<evidence type="ECO:0000313" key="2">
    <source>
        <dbReference type="EMBL" id="MBU8873943.1"/>
    </source>
</evidence>
<gene>
    <name evidence="2" type="ORF">KQ910_09220</name>
</gene>
<protein>
    <recommendedName>
        <fullName evidence="1">GP-PDE domain-containing protein</fullName>
    </recommendedName>
</protein>
<sequence>MLQLPKVVGHRGAMAYAPENTLDSFREAHRRGATWVEIDVKLTKEGVPIVMHDSSLKRTTGVDRLASEMTAAELPPSVPTFEQAIACFAELGLGCNVEIKPCEGREAETARVTVATLRKLWPAKLPAPLLSSFRDASLAAARETAPEFARALLIDEVKDDWQVRAEAVSAVGINTNGKRLTAVRAVEIRKAGYLLSVYTINDGDVARALVGMGVQCVISDAPDVILAALA</sequence>
<dbReference type="Pfam" id="PF03009">
    <property type="entry name" value="GDPD"/>
    <property type="match status" value="1"/>
</dbReference>
<evidence type="ECO:0000313" key="3">
    <source>
        <dbReference type="Proteomes" id="UP000727907"/>
    </source>
</evidence>
<organism evidence="2 3">
    <name type="scientific">Reyranella humidisoli</name>
    <dbReference type="NCBI Taxonomy" id="2849149"/>
    <lineage>
        <taxon>Bacteria</taxon>
        <taxon>Pseudomonadati</taxon>
        <taxon>Pseudomonadota</taxon>
        <taxon>Alphaproteobacteria</taxon>
        <taxon>Hyphomicrobiales</taxon>
        <taxon>Reyranellaceae</taxon>
        <taxon>Reyranella</taxon>
    </lineage>
</organism>
<dbReference type="RefSeq" id="WP_216958609.1">
    <property type="nucleotide sequence ID" value="NZ_JAHOPB010000001.1"/>
</dbReference>
<feature type="domain" description="GP-PDE" evidence="1">
    <location>
        <begin position="5"/>
        <end position="229"/>
    </location>
</feature>
<dbReference type="PANTHER" id="PTHR46211:SF1">
    <property type="entry name" value="GLYCEROPHOSPHODIESTER PHOSPHODIESTERASE, CYTOPLASMIC"/>
    <property type="match status" value="1"/>
</dbReference>
<proteinExistence type="predicted"/>
<dbReference type="Proteomes" id="UP000727907">
    <property type="component" value="Unassembled WGS sequence"/>
</dbReference>
<name>A0ABS6II28_9HYPH</name>
<evidence type="ECO:0000259" key="1">
    <source>
        <dbReference type="PROSITE" id="PS51704"/>
    </source>
</evidence>
<comment type="caution">
    <text evidence="2">The sequence shown here is derived from an EMBL/GenBank/DDBJ whole genome shotgun (WGS) entry which is preliminary data.</text>
</comment>
<dbReference type="PANTHER" id="PTHR46211">
    <property type="entry name" value="GLYCEROPHOSPHORYL DIESTER PHOSPHODIESTERASE"/>
    <property type="match status" value="1"/>
</dbReference>
<keyword evidence="3" id="KW-1185">Reference proteome</keyword>
<reference evidence="2 3" key="1">
    <citation type="submission" date="2021-06" db="EMBL/GenBank/DDBJ databases">
        <authorList>
            <person name="Lee D.H."/>
        </authorList>
    </citation>
    <scope>NUCLEOTIDE SEQUENCE [LARGE SCALE GENOMIC DNA]</scope>
    <source>
        <strain evidence="2 3">MMS21-HV4-11</strain>
    </source>
</reference>
<accession>A0ABS6II28</accession>
<dbReference type="InterPro" id="IPR030395">
    <property type="entry name" value="GP_PDE_dom"/>
</dbReference>
<dbReference type="EMBL" id="JAHOPB010000001">
    <property type="protein sequence ID" value="MBU8873943.1"/>
    <property type="molecule type" value="Genomic_DNA"/>
</dbReference>
<dbReference type="PROSITE" id="PS51704">
    <property type="entry name" value="GP_PDE"/>
    <property type="match status" value="1"/>
</dbReference>